<dbReference type="SMART" id="SM00388">
    <property type="entry name" value="HisKA"/>
    <property type="match status" value="1"/>
</dbReference>
<dbReference type="SUPFAM" id="SSF158472">
    <property type="entry name" value="HAMP domain-like"/>
    <property type="match status" value="1"/>
</dbReference>
<comment type="catalytic activity">
    <reaction evidence="1">
        <text>ATP + protein L-histidine = ADP + protein N-phospho-L-histidine.</text>
        <dbReference type="EC" id="2.7.13.3"/>
    </reaction>
</comment>
<keyword evidence="4" id="KW-0597">Phosphoprotein</keyword>
<keyword evidence="9" id="KW-0902">Two-component regulatory system</keyword>
<dbReference type="Gene3D" id="1.10.287.130">
    <property type="match status" value="1"/>
</dbReference>
<reference evidence="15 16" key="1">
    <citation type="journal article" date="2014" name="Int. J. Syst. Evol. Microbiol.">
        <title>Streptomyces hoynatensis sp. nov., isolated from deep marine sediment.</title>
        <authorList>
            <person name="Veyisoglu A."/>
            <person name="Sahin N."/>
        </authorList>
    </citation>
    <scope>NUCLEOTIDE SEQUENCE [LARGE SCALE GENOMIC DNA]</scope>
    <source>
        <strain evidence="15 16">KCTC 29097</strain>
    </source>
</reference>
<dbReference type="Gene3D" id="6.10.340.10">
    <property type="match status" value="1"/>
</dbReference>
<keyword evidence="7 15" id="KW-0418">Kinase</keyword>
<keyword evidence="5" id="KW-0808">Transferase</keyword>
<evidence type="ECO:0000256" key="3">
    <source>
        <dbReference type="ARBA" id="ARBA00012438"/>
    </source>
</evidence>
<evidence type="ECO:0000313" key="15">
    <source>
        <dbReference type="EMBL" id="RKN39560.1"/>
    </source>
</evidence>
<dbReference type="AlphaFoldDB" id="A0A3A9YUD8"/>
<evidence type="ECO:0000256" key="4">
    <source>
        <dbReference type="ARBA" id="ARBA00022553"/>
    </source>
</evidence>
<dbReference type="InterPro" id="IPR003661">
    <property type="entry name" value="HisK_dim/P_dom"/>
</dbReference>
<sequence length="391" mass="40054">MVSATGVVLTALTYLLLRRRLGGRLGFYLHDTAGEPGAPPLPELPASVSGVRDVTLSAFLTQSALALALLTVPAALVAWLVAGRVLRPLRSVSATARRLSAENLSERVPVGTPTDELTALSATINDMLDRIQRGIAERDRALHSQRMFAANAAHELRTPLATMRTALDVTLEGEPDRAELLAMAADISAAVTTSRRTLDGLLLLARSQAGPGARRPVDLAGLVTAALGARAEEVRALGLGSATDLRPAVVWGEPVLLERLVDNLVGNAVRHNHPGGHLAAATGTAGGEAYLRLANSGPPIAAEETAALLEPFVRGVGARLHAEGGSGLGLSLVQAVVTAHDGRLIPTPRPGGGLVVTVLLPAASPAAPSAPADLSAPAPPSAPPAALAPPR</sequence>
<evidence type="ECO:0000256" key="6">
    <source>
        <dbReference type="ARBA" id="ARBA00022692"/>
    </source>
</evidence>
<dbReference type="SMART" id="SM00387">
    <property type="entry name" value="HATPase_c"/>
    <property type="match status" value="1"/>
</dbReference>
<evidence type="ECO:0000313" key="16">
    <source>
        <dbReference type="Proteomes" id="UP000272474"/>
    </source>
</evidence>
<dbReference type="EC" id="2.7.13.3" evidence="3"/>
<dbReference type="InterPro" id="IPR005467">
    <property type="entry name" value="His_kinase_dom"/>
</dbReference>
<keyword evidence="8 12" id="KW-1133">Transmembrane helix</keyword>
<dbReference type="InterPro" id="IPR036890">
    <property type="entry name" value="HATPase_C_sf"/>
</dbReference>
<name>A0A3A9YUD8_9ACTN</name>
<feature type="transmembrane region" description="Helical" evidence="12">
    <location>
        <begin position="59"/>
        <end position="82"/>
    </location>
</feature>
<evidence type="ECO:0000256" key="10">
    <source>
        <dbReference type="ARBA" id="ARBA00023136"/>
    </source>
</evidence>
<comment type="subcellular location">
    <subcellularLocation>
        <location evidence="2">Cell membrane</location>
    </subcellularLocation>
</comment>
<feature type="compositionally biased region" description="Low complexity" evidence="11">
    <location>
        <begin position="365"/>
        <end position="376"/>
    </location>
</feature>
<dbReference type="SUPFAM" id="SSF47384">
    <property type="entry name" value="Homodimeric domain of signal transducing histidine kinase"/>
    <property type="match status" value="1"/>
</dbReference>
<dbReference type="EMBL" id="RBAL01000013">
    <property type="protein sequence ID" value="RKN39560.1"/>
    <property type="molecule type" value="Genomic_DNA"/>
</dbReference>
<feature type="domain" description="HAMP" evidence="14">
    <location>
        <begin position="83"/>
        <end position="136"/>
    </location>
</feature>
<feature type="domain" description="Histidine kinase" evidence="13">
    <location>
        <begin position="151"/>
        <end position="364"/>
    </location>
</feature>
<dbReference type="PROSITE" id="PS50109">
    <property type="entry name" value="HIS_KIN"/>
    <property type="match status" value="1"/>
</dbReference>
<accession>A0A3A9YUD8</accession>
<dbReference type="SMART" id="SM00304">
    <property type="entry name" value="HAMP"/>
    <property type="match status" value="1"/>
</dbReference>
<dbReference type="PANTHER" id="PTHR45436">
    <property type="entry name" value="SENSOR HISTIDINE KINASE YKOH"/>
    <property type="match status" value="1"/>
</dbReference>
<dbReference type="SUPFAM" id="SSF55874">
    <property type="entry name" value="ATPase domain of HSP90 chaperone/DNA topoisomerase II/histidine kinase"/>
    <property type="match status" value="1"/>
</dbReference>
<evidence type="ECO:0000256" key="12">
    <source>
        <dbReference type="SAM" id="Phobius"/>
    </source>
</evidence>
<keyword evidence="10 12" id="KW-0472">Membrane</keyword>
<dbReference type="Pfam" id="PF00512">
    <property type="entry name" value="HisKA"/>
    <property type="match status" value="1"/>
</dbReference>
<dbReference type="PROSITE" id="PS50885">
    <property type="entry name" value="HAMP"/>
    <property type="match status" value="1"/>
</dbReference>
<feature type="region of interest" description="Disordered" evidence="11">
    <location>
        <begin position="365"/>
        <end position="391"/>
    </location>
</feature>
<dbReference type="Gene3D" id="3.30.565.10">
    <property type="entry name" value="Histidine kinase-like ATPase, C-terminal domain"/>
    <property type="match status" value="1"/>
</dbReference>
<feature type="compositionally biased region" description="Pro residues" evidence="11">
    <location>
        <begin position="377"/>
        <end position="391"/>
    </location>
</feature>
<evidence type="ECO:0000256" key="11">
    <source>
        <dbReference type="SAM" id="MobiDB-lite"/>
    </source>
</evidence>
<evidence type="ECO:0000256" key="1">
    <source>
        <dbReference type="ARBA" id="ARBA00000085"/>
    </source>
</evidence>
<comment type="caution">
    <text evidence="15">The sequence shown here is derived from an EMBL/GenBank/DDBJ whole genome shotgun (WGS) entry which is preliminary data.</text>
</comment>
<dbReference type="PANTHER" id="PTHR45436:SF5">
    <property type="entry name" value="SENSOR HISTIDINE KINASE TRCS"/>
    <property type="match status" value="1"/>
</dbReference>
<dbReference type="GO" id="GO:0000155">
    <property type="term" value="F:phosphorelay sensor kinase activity"/>
    <property type="evidence" value="ECO:0007669"/>
    <property type="project" value="InterPro"/>
</dbReference>
<evidence type="ECO:0000256" key="7">
    <source>
        <dbReference type="ARBA" id="ARBA00022777"/>
    </source>
</evidence>
<dbReference type="InterPro" id="IPR050428">
    <property type="entry name" value="TCS_sensor_his_kinase"/>
</dbReference>
<protein>
    <recommendedName>
        <fullName evidence="3">histidine kinase</fullName>
        <ecNumber evidence="3">2.7.13.3</ecNumber>
    </recommendedName>
</protein>
<evidence type="ECO:0000256" key="8">
    <source>
        <dbReference type="ARBA" id="ARBA00022989"/>
    </source>
</evidence>
<proteinExistence type="predicted"/>
<dbReference type="InterPro" id="IPR004358">
    <property type="entry name" value="Sig_transdc_His_kin-like_C"/>
</dbReference>
<dbReference type="PRINTS" id="PR00344">
    <property type="entry name" value="BCTRLSENSOR"/>
</dbReference>
<evidence type="ECO:0000256" key="9">
    <source>
        <dbReference type="ARBA" id="ARBA00023012"/>
    </source>
</evidence>
<dbReference type="InterPro" id="IPR003660">
    <property type="entry name" value="HAMP_dom"/>
</dbReference>
<evidence type="ECO:0000259" key="13">
    <source>
        <dbReference type="PROSITE" id="PS50109"/>
    </source>
</evidence>
<keyword evidence="6 12" id="KW-0812">Transmembrane</keyword>
<organism evidence="15 16">
    <name type="scientific">Streptomyces hoynatensis</name>
    <dbReference type="NCBI Taxonomy" id="1141874"/>
    <lineage>
        <taxon>Bacteria</taxon>
        <taxon>Bacillati</taxon>
        <taxon>Actinomycetota</taxon>
        <taxon>Actinomycetes</taxon>
        <taxon>Kitasatosporales</taxon>
        <taxon>Streptomycetaceae</taxon>
        <taxon>Streptomyces</taxon>
    </lineage>
</organism>
<keyword evidence="16" id="KW-1185">Reference proteome</keyword>
<dbReference type="InterPro" id="IPR003594">
    <property type="entry name" value="HATPase_dom"/>
</dbReference>
<dbReference type="InterPro" id="IPR036097">
    <property type="entry name" value="HisK_dim/P_sf"/>
</dbReference>
<evidence type="ECO:0000256" key="2">
    <source>
        <dbReference type="ARBA" id="ARBA00004236"/>
    </source>
</evidence>
<dbReference type="CDD" id="cd06225">
    <property type="entry name" value="HAMP"/>
    <property type="match status" value="1"/>
</dbReference>
<dbReference type="Proteomes" id="UP000272474">
    <property type="component" value="Unassembled WGS sequence"/>
</dbReference>
<gene>
    <name evidence="15" type="ORF">D7294_20970</name>
</gene>
<dbReference type="OrthoDB" id="9786919at2"/>
<evidence type="ECO:0000256" key="5">
    <source>
        <dbReference type="ARBA" id="ARBA00022679"/>
    </source>
</evidence>
<dbReference type="GO" id="GO:0005886">
    <property type="term" value="C:plasma membrane"/>
    <property type="evidence" value="ECO:0007669"/>
    <property type="project" value="UniProtKB-SubCell"/>
</dbReference>
<dbReference type="Pfam" id="PF00672">
    <property type="entry name" value="HAMP"/>
    <property type="match status" value="1"/>
</dbReference>
<dbReference type="Pfam" id="PF02518">
    <property type="entry name" value="HATPase_c"/>
    <property type="match status" value="1"/>
</dbReference>
<evidence type="ECO:0000259" key="14">
    <source>
        <dbReference type="PROSITE" id="PS50885"/>
    </source>
</evidence>
<dbReference type="CDD" id="cd00082">
    <property type="entry name" value="HisKA"/>
    <property type="match status" value="1"/>
</dbReference>